<keyword evidence="3" id="KW-1185">Reference proteome</keyword>
<dbReference type="PANTHER" id="PTHR37822">
    <property type="entry name" value="SPORE PHOTOPRODUCT LYASE-RELATED"/>
    <property type="match status" value="1"/>
</dbReference>
<name>A0A8T9Q3U1_9BACT</name>
<dbReference type="Proteomes" id="UP000831796">
    <property type="component" value="Chromosome"/>
</dbReference>
<reference evidence="2" key="1">
    <citation type="submission" date="2022-04" db="EMBL/GenBank/DDBJ databases">
        <title>Hymenobacter sp. isolated from the air.</title>
        <authorList>
            <person name="Won M."/>
            <person name="Lee C.-M."/>
            <person name="Woen H.-Y."/>
            <person name="Kwon S.-W."/>
        </authorList>
    </citation>
    <scope>NUCLEOTIDE SEQUENCE</scope>
    <source>
        <strain evidence="2">5116S-3</strain>
    </source>
</reference>
<evidence type="ECO:0000313" key="3">
    <source>
        <dbReference type="Proteomes" id="UP000831796"/>
    </source>
</evidence>
<organism evidence="2 3">
    <name type="scientific">Hymenobacter cellulosilyticus</name>
    <dbReference type="NCBI Taxonomy" id="2932248"/>
    <lineage>
        <taxon>Bacteria</taxon>
        <taxon>Pseudomonadati</taxon>
        <taxon>Bacteroidota</taxon>
        <taxon>Cytophagia</taxon>
        <taxon>Cytophagales</taxon>
        <taxon>Hymenobacteraceae</taxon>
        <taxon>Hymenobacter</taxon>
    </lineage>
</organism>
<accession>A0A8T9Q3U1</accession>
<dbReference type="GO" id="GO:0003913">
    <property type="term" value="F:DNA photolyase activity"/>
    <property type="evidence" value="ECO:0007669"/>
    <property type="project" value="TreeGrafter"/>
</dbReference>
<dbReference type="EMBL" id="CP095046">
    <property type="protein sequence ID" value="UOQ70129.1"/>
    <property type="molecule type" value="Genomic_DNA"/>
</dbReference>
<gene>
    <name evidence="2" type="ORF">MUN79_15285</name>
</gene>
<dbReference type="Pfam" id="PF20903">
    <property type="entry name" value="SPL"/>
    <property type="match status" value="1"/>
</dbReference>
<dbReference type="GO" id="GO:0051539">
    <property type="term" value="F:4 iron, 4 sulfur cluster binding"/>
    <property type="evidence" value="ECO:0007669"/>
    <property type="project" value="TreeGrafter"/>
</dbReference>
<dbReference type="RefSeq" id="WP_244673553.1">
    <property type="nucleotide sequence ID" value="NZ_CP095046.1"/>
</dbReference>
<dbReference type="GO" id="GO:0042601">
    <property type="term" value="C:endospore-forming forespore"/>
    <property type="evidence" value="ECO:0007669"/>
    <property type="project" value="TreeGrafter"/>
</dbReference>
<dbReference type="AlphaFoldDB" id="A0A8T9Q3U1"/>
<dbReference type="InterPro" id="IPR049539">
    <property type="entry name" value="SPL"/>
</dbReference>
<evidence type="ECO:0000313" key="2">
    <source>
        <dbReference type="EMBL" id="UOQ70129.1"/>
    </source>
</evidence>
<dbReference type="PANTHER" id="PTHR37822:SF2">
    <property type="entry name" value="SPORE PHOTOPRODUCT LYASE"/>
    <property type="match status" value="1"/>
</dbReference>
<dbReference type="Gene3D" id="3.80.30.30">
    <property type="match status" value="1"/>
</dbReference>
<protein>
    <submittedName>
        <fullName evidence="2">Radical SAM protein</fullName>
    </submittedName>
</protein>
<dbReference type="GO" id="GO:1904047">
    <property type="term" value="F:S-adenosyl-L-methionine binding"/>
    <property type="evidence" value="ECO:0007669"/>
    <property type="project" value="TreeGrafter"/>
</dbReference>
<dbReference type="KEGG" id="hcu:MUN79_15285"/>
<feature type="region of interest" description="Disordered" evidence="1">
    <location>
        <begin position="361"/>
        <end position="380"/>
    </location>
</feature>
<sequence length="455" mass="49554">MLWLLFYLHHQLPDLMLETGSIIQLSDTLLTDQPAPVLQPRTHSARLWLPKRVLFTPDALQEPFGQQMYERAQAHNLEIELLKSNRLTGLPGADVRETYRNAKNTLAVVCAPPSALKLQPTPPSADWQMNLAEGCPAHCQYCYLAGSLQGPPVVRAYANLPKLLEATAAYEQAGRRTSFEVSCYTDVLGIEHLTGSLAECIRYYGTREGAQLRFVSKYDQVDSLLDLPHNGHTRARFSLNAEPIARRLEGGTASVEARLQALRKLALPRELGGGGYPVGVVLAPIMPIPEWREHYTALLDRLAGTLDFDCDLTVEMISHRFTPGSKDVLLQWYPNTSLDLEEEGRAVKRNKFGAPSTCTSPTTCARSSSSSSPSGSVVFPRPQFSTGRKKLTNSLLGGAIVKGYTSAGISFFNVLSLGPRLVGIPGRCPPSCLTRCSSATVANCSPSPAAPPTAP</sequence>
<evidence type="ECO:0000256" key="1">
    <source>
        <dbReference type="SAM" id="MobiDB-lite"/>
    </source>
</evidence>
<proteinExistence type="predicted"/>
<dbReference type="Gene3D" id="3.40.50.12110">
    <property type="match status" value="1"/>
</dbReference>